<feature type="region of interest" description="Disordered" evidence="1">
    <location>
        <begin position="205"/>
        <end position="238"/>
    </location>
</feature>
<accession>A0ABR3JAT1</accession>
<reference evidence="4" key="1">
    <citation type="submission" date="2024-06" db="EMBL/GenBank/DDBJ databases">
        <title>Multi-omics analyses provide insights into the biosynthesis of the anticancer antibiotic pleurotin in Hohenbuehelia grisea.</title>
        <authorList>
            <person name="Weaver J.A."/>
            <person name="Alberti F."/>
        </authorList>
    </citation>
    <scope>NUCLEOTIDE SEQUENCE [LARGE SCALE GENOMIC DNA]</scope>
    <source>
        <strain evidence="4">T-177</strain>
    </source>
</reference>
<feature type="compositionally biased region" description="Polar residues" evidence="1">
    <location>
        <begin position="277"/>
        <end position="288"/>
    </location>
</feature>
<evidence type="ECO:0000313" key="3">
    <source>
        <dbReference type="EMBL" id="KAL0952790.1"/>
    </source>
</evidence>
<name>A0ABR3JAT1_9AGAR</name>
<protein>
    <recommendedName>
        <fullName evidence="5">Transmembrane protein</fullName>
    </recommendedName>
</protein>
<keyword evidence="2" id="KW-0812">Transmembrane</keyword>
<evidence type="ECO:0000313" key="4">
    <source>
        <dbReference type="Proteomes" id="UP001556367"/>
    </source>
</evidence>
<feature type="region of interest" description="Disordered" evidence="1">
    <location>
        <begin position="276"/>
        <end position="302"/>
    </location>
</feature>
<evidence type="ECO:0000256" key="1">
    <source>
        <dbReference type="SAM" id="MobiDB-lite"/>
    </source>
</evidence>
<gene>
    <name evidence="3" type="ORF">HGRIS_007015</name>
</gene>
<comment type="caution">
    <text evidence="3">The sequence shown here is derived from an EMBL/GenBank/DDBJ whole genome shotgun (WGS) entry which is preliminary data.</text>
</comment>
<dbReference type="EMBL" id="JASNQZ010000010">
    <property type="protein sequence ID" value="KAL0952790.1"/>
    <property type="molecule type" value="Genomic_DNA"/>
</dbReference>
<feature type="region of interest" description="Disordered" evidence="1">
    <location>
        <begin position="75"/>
        <end position="105"/>
    </location>
</feature>
<keyword evidence="4" id="KW-1185">Reference proteome</keyword>
<keyword evidence="2" id="KW-0472">Membrane</keyword>
<proteinExistence type="predicted"/>
<dbReference type="Proteomes" id="UP001556367">
    <property type="component" value="Unassembled WGS sequence"/>
</dbReference>
<evidence type="ECO:0000256" key="2">
    <source>
        <dbReference type="SAM" id="Phobius"/>
    </source>
</evidence>
<keyword evidence="2" id="KW-1133">Transmembrane helix</keyword>
<feature type="transmembrane region" description="Helical" evidence="2">
    <location>
        <begin position="175"/>
        <end position="194"/>
    </location>
</feature>
<sequence length="388" mass="40946">MLSCFTRLLQAIRVVLKIRSTGLSQRLPISTGNLLALQDIHTASLTSEPPPASITAFSGRPATIPFRIREFLLGPRQGSSSGEESLVVSSPGEDGTRSYEPSVVSSTTTIVAGSSETLSVPEISRAMPRQPPASYGWFGMDSSSPPFYATQRHTYLPASGHPHSPNVHSRGRRRLYTLLAFLSVAAALGIVFWLSHDPRFQAHPHPAKPTYGADGGMATPEPIGSPDGPDWGSPQFPVSLSGILPTNTSSIAVSIQITTSSSAHITAASPAASSTTQWLSQGNDQGILQSPAPDSVPKSPAETLSSVELNGGINNSPLLIPFARKGFKGTRMVVRELFSPAPYTTESAIGLSQQPRAAQADGSTAGIEVIARKSFAKDLCNSSSKFCL</sequence>
<feature type="compositionally biased region" description="Low complexity" evidence="1">
    <location>
        <begin position="78"/>
        <end position="90"/>
    </location>
</feature>
<evidence type="ECO:0008006" key="5">
    <source>
        <dbReference type="Google" id="ProtNLM"/>
    </source>
</evidence>
<organism evidence="3 4">
    <name type="scientific">Hohenbuehelia grisea</name>
    <dbReference type="NCBI Taxonomy" id="104357"/>
    <lineage>
        <taxon>Eukaryota</taxon>
        <taxon>Fungi</taxon>
        <taxon>Dikarya</taxon>
        <taxon>Basidiomycota</taxon>
        <taxon>Agaricomycotina</taxon>
        <taxon>Agaricomycetes</taxon>
        <taxon>Agaricomycetidae</taxon>
        <taxon>Agaricales</taxon>
        <taxon>Pleurotineae</taxon>
        <taxon>Pleurotaceae</taxon>
        <taxon>Hohenbuehelia</taxon>
    </lineage>
</organism>